<comment type="caution">
    <text evidence="1">The sequence shown here is derived from an EMBL/GenBank/DDBJ whole genome shotgun (WGS) entry which is preliminary data.</text>
</comment>
<evidence type="ECO:0000313" key="1">
    <source>
        <dbReference type="EMBL" id="MPN60020.1"/>
    </source>
</evidence>
<dbReference type="AlphaFoldDB" id="A0A645JA39"/>
<gene>
    <name evidence="1" type="ORF">SDC9_207743</name>
</gene>
<dbReference type="EMBL" id="VSSQ01134730">
    <property type="protein sequence ID" value="MPN60020.1"/>
    <property type="molecule type" value="Genomic_DNA"/>
</dbReference>
<reference evidence="1" key="1">
    <citation type="submission" date="2019-08" db="EMBL/GenBank/DDBJ databases">
        <authorList>
            <person name="Kucharzyk K."/>
            <person name="Murdoch R.W."/>
            <person name="Higgins S."/>
            <person name="Loffler F."/>
        </authorList>
    </citation>
    <scope>NUCLEOTIDE SEQUENCE</scope>
</reference>
<proteinExistence type="predicted"/>
<protein>
    <submittedName>
        <fullName evidence="1">Uncharacterized protein</fullName>
    </submittedName>
</protein>
<accession>A0A645JA39</accession>
<sequence>MITFESALRFLASLTTARISSSTRVSLPAFKAPMLMTISTSAAPSSIAWRVSKALVALTLAPSGKPITVQTLTAEPLSRSAHRLTLQGFTHTEAK</sequence>
<organism evidence="1">
    <name type="scientific">bioreactor metagenome</name>
    <dbReference type="NCBI Taxonomy" id="1076179"/>
    <lineage>
        <taxon>unclassified sequences</taxon>
        <taxon>metagenomes</taxon>
        <taxon>ecological metagenomes</taxon>
    </lineage>
</organism>
<name>A0A645JA39_9ZZZZ</name>